<reference evidence="7 8" key="1">
    <citation type="submission" date="2019-07" db="EMBL/GenBank/DDBJ databases">
        <title>Draft genome for Aliikangiella sp. M105.</title>
        <authorList>
            <person name="Wang G."/>
        </authorList>
    </citation>
    <scope>NUCLEOTIDE SEQUENCE [LARGE SCALE GENOMIC DNA]</scope>
    <source>
        <strain evidence="7 8">M105</strain>
    </source>
</reference>
<keyword evidence="5 6" id="KW-0472">Membrane</keyword>
<evidence type="ECO:0000256" key="4">
    <source>
        <dbReference type="ARBA" id="ARBA00022989"/>
    </source>
</evidence>
<feature type="transmembrane region" description="Helical" evidence="6">
    <location>
        <begin position="74"/>
        <end position="92"/>
    </location>
</feature>
<name>A0A545UHB2_9GAMM</name>
<feature type="transmembrane region" description="Helical" evidence="6">
    <location>
        <begin position="112"/>
        <end position="134"/>
    </location>
</feature>
<keyword evidence="8" id="KW-1185">Reference proteome</keyword>
<protein>
    <submittedName>
        <fullName evidence="7">LysE family translocator</fullName>
    </submittedName>
</protein>
<proteinExistence type="predicted"/>
<dbReference type="PANTHER" id="PTHR30086">
    <property type="entry name" value="ARGININE EXPORTER PROTEIN ARGO"/>
    <property type="match status" value="1"/>
</dbReference>
<evidence type="ECO:0000256" key="6">
    <source>
        <dbReference type="SAM" id="Phobius"/>
    </source>
</evidence>
<comment type="subcellular location">
    <subcellularLocation>
        <location evidence="1">Cell membrane</location>
        <topology evidence="1">Multi-pass membrane protein</topology>
    </subcellularLocation>
</comment>
<evidence type="ECO:0000256" key="2">
    <source>
        <dbReference type="ARBA" id="ARBA00022475"/>
    </source>
</evidence>
<evidence type="ECO:0000313" key="7">
    <source>
        <dbReference type="EMBL" id="TQV88852.1"/>
    </source>
</evidence>
<comment type="caution">
    <text evidence="7">The sequence shown here is derived from an EMBL/GenBank/DDBJ whole genome shotgun (WGS) entry which is preliminary data.</text>
</comment>
<evidence type="ECO:0000256" key="1">
    <source>
        <dbReference type="ARBA" id="ARBA00004651"/>
    </source>
</evidence>
<gene>
    <name evidence="7" type="ORF">FLL46_04785</name>
</gene>
<keyword evidence="2" id="KW-1003">Cell membrane</keyword>
<dbReference type="InterPro" id="IPR001123">
    <property type="entry name" value="LeuE-type"/>
</dbReference>
<evidence type="ECO:0000313" key="8">
    <source>
        <dbReference type="Proteomes" id="UP000315439"/>
    </source>
</evidence>
<evidence type="ECO:0000256" key="5">
    <source>
        <dbReference type="ARBA" id="ARBA00023136"/>
    </source>
</evidence>
<dbReference type="PANTHER" id="PTHR30086:SF20">
    <property type="entry name" value="ARGININE EXPORTER PROTEIN ARGO-RELATED"/>
    <property type="match status" value="1"/>
</dbReference>
<sequence length="208" mass="22740">MNLEVYTYYLLTVVIILSIPGPVVLMVISQSITHGKKVIKPLMLGVALGDLLVMILSLLGIGALLATSQKAYEIVKWLGVCYLIYLGVRTLLSEKNLKLNMAGRLKFSNRNVFVQAFLVSALNPKGIMFFVAFFPQFIDQRADTGLQLVVLGSTFIGLTLVSVFLYGSFASRLRGFLNKPRANRYFNWISGGVLISAGVVAAASEKNG</sequence>
<organism evidence="7 8">
    <name type="scientific">Aliikangiella coralliicola</name>
    <dbReference type="NCBI Taxonomy" id="2592383"/>
    <lineage>
        <taxon>Bacteria</taxon>
        <taxon>Pseudomonadati</taxon>
        <taxon>Pseudomonadota</taxon>
        <taxon>Gammaproteobacteria</taxon>
        <taxon>Oceanospirillales</taxon>
        <taxon>Pleioneaceae</taxon>
        <taxon>Aliikangiella</taxon>
    </lineage>
</organism>
<dbReference type="PIRSF" id="PIRSF006324">
    <property type="entry name" value="LeuE"/>
    <property type="match status" value="1"/>
</dbReference>
<dbReference type="Pfam" id="PF01810">
    <property type="entry name" value="LysE"/>
    <property type="match status" value="1"/>
</dbReference>
<feature type="transmembrane region" description="Helical" evidence="6">
    <location>
        <begin position="6"/>
        <end position="29"/>
    </location>
</feature>
<dbReference type="GO" id="GO:0015171">
    <property type="term" value="F:amino acid transmembrane transporter activity"/>
    <property type="evidence" value="ECO:0007669"/>
    <property type="project" value="TreeGrafter"/>
</dbReference>
<dbReference type="GO" id="GO:0005886">
    <property type="term" value="C:plasma membrane"/>
    <property type="evidence" value="ECO:0007669"/>
    <property type="project" value="UniProtKB-SubCell"/>
</dbReference>
<dbReference type="Proteomes" id="UP000315439">
    <property type="component" value="Unassembled WGS sequence"/>
</dbReference>
<feature type="transmembrane region" description="Helical" evidence="6">
    <location>
        <begin position="41"/>
        <end position="68"/>
    </location>
</feature>
<accession>A0A545UHB2</accession>
<feature type="transmembrane region" description="Helical" evidence="6">
    <location>
        <begin position="146"/>
        <end position="165"/>
    </location>
</feature>
<dbReference type="RefSeq" id="WP_142892337.1">
    <property type="nucleotide sequence ID" value="NZ_ML660161.1"/>
</dbReference>
<dbReference type="AlphaFoldDB" id="A0A545UHB2"/>
<dbReference type="EMBL" id="VIKS01000003">
    <property type="protein sequence ID" value="TQV88852.1"/>
    <property type="molecule type" value="Genomic_DNA"/>
</dbReference>
<feature type="transmembrane region" description="Helical" evidence="6">
    <location>
        <begin position="185"/>
        <end position="204"/>
    </location>
</feature>
<evidence type="ECO:0000256" key="3">
    <source>
        <dbReference type="ARBA" id="ARBA00022692"/>
    </source>
</evidence>
<keyword evidence="4 6" id="KW-1133">Transmembrane helix</keyword>
<keyword evidence="3 6" id="KW-0812">Transmembrane</keyword>
<dbReference type="OrthoDB" id="9804822at2"/>